<dbReference type="Pfam" id="PF04117">
    <property type="entry name" value="Mpv17_PMP22"/>
    <property type="match status" value="1"/>
</dbReference>
<keyword evidence="4" id="KW-1133">Transmembrane helix</keyword>
<evidence type="ECO:0000256" key="3">
    <source>
        <dbReference type="ARBA" id="ARBA00022692"/>
    </source>
</evidence>
<dbReference type="PANTHER" id="PTHR11266:SF50">
    <property type="entry name" value="VACUOLAR MEMBRANE PROTEIN YOR292C"/>
    <property type="match status" value="1"/>
</dbReference>
<sequence length="242" mass="27387">MNSLRSLKAFYNTSYNKRPILTLCVTNGVLGAVSDTMAQSISLYNKYNKQLEDKLLPDSVKKHQSMWTIANSWDFKRTFRFAAYNFCVAPLGGKWYMFLDKYFPLPVAAGVVSKAVQSQLTRKANGMAIKRMVTDQALFAPAGLVLFFSVMGLAESGKWEGVKEKFKDAYVPALIANYKVWPAVQFINFKFIPLQYRLPFVSSLGIVWNAYLSWLNNASKQEEAVLEILEKEDTGLEVLQST</sequence>
<comment type="similarity">
    <text evidence="2 6">Belongs to the peroxisomal membrane protein PXMP2/4 family.</text>
</comment>
<evidence type="ECO:0000256" key="4">
    <source>
        <dbReference type="ARBA" id="ARBA00022989"/>
    </source>
</evidence>
<keyword evidence="3" id="KW-0812">Transmembrane</keyword>
<comment type="subcellular location">
    <subcellularLocation>
        <location evidence="1">Membrane</location>
        <topology evidence="1">Multi-pass membrane protein</topology>
    </subcellularLocation>
</comment>
<dbReference type="PANTHER" id="PTHR11266">
    <property type="entry name" value="PEROXISOMAL MEMBRANE PROTEIN 2, PXMP2 MPV17"/>
    <property type="match status" value="1"/>
</dbReference>
<reference evidence="7 8" key="1">
    <citation type="submission" date="2014-09" db="EMBL/GenBank/DDBJ databases">
        <authorList>
            <person name="Ellenberger Sabrina"/>
        </authorList>
    </citation>
    <scope>NUCLEOTIDE SEQUENCE [LARGE SCALE GENOMIC DNA]</scope>
    <source>
        <strain evidence="7 8">CBS 412.66</strain>
    </source>
</reference>
<dbReference type="InterPro" id="IPR007248">
    <property type="entry name" value="Mpv17_PMP22"/>
</dbReference>
<evidence type="ECO:0000256" key="5">
    <source>
        <dbReference type="ARBA" id="ARBA00023136"/>
    </source>
</evidence>
<gene>
    <name evidence="7" type="primary">PARPA_14402.1 scaffold 50209</name>
</gene>
<evidence type="ECO:0000256" key="6">
    <source>
        <dbReference type="RuleBase" id="RU363053"/>
    </source>
</evidence>
<proteinExistence type="inferred from homology"/>
<dbReference type="GO" id="GO:0005739">
    <property type="term" value="C:mitochondrion"/>
    <property type="evidence" value="ECO:0007669"/>
    <property type="project" value="TreeGrafter"/>
</dbReference>
<evidence type="ECO:0000256" key="2">
    <source>
        <dbReference type="ARBA" id="ARBA00006824"/>
    </source>
</evidence>
<evidence type="ECO:0000313" key="8">
    <source>
        <dbReference type="Proteomes" id="UP000054107"/>
    </source>
</evidence>
<organism evidence="7 8">
    <name type="scientific">Parasitella parasitica</name>
    <dbReference type="NCBI Taxonomy" id="35722"/>
    <lineage>
        <taxon>Eukaryota</taxon>
        <taxon>Fungi</taxon>
        <taxon>Fungi incertae sedis</taxon>
        <taxon>Mucoromycota</taxon>
        <taxon>Mucoromycotina</taxon>
        <taxon>Mucoromycetes</taxon>
        <taxon>Mucorales</taxon>
        <taxon>Mucorineae</taxon>
        <taxon>Mucoraceae</taxon>
        <taxon>Parasitella</taxon>
    </lineage>
</organism>
<accession>A0A0B7NN91</accession>
<evidence type="ECO:0000313" key="7">
    <source>
        <dbReference type="EMBL" id="CEP20081.1"/>
    </source>
</evidence>
<dbReference type="AlphaFoldDB" id="A0A0B7NN91"/>
<protein>
    <submittedName>
        <fullName evidence="7">Uncharacterized protein</fullName>
    </submittedName>
</protein>
<dbReference type="STRING" id="35722.A0A0B7NN91"/>
<name>A0A0B7NN91_9FUNG</name>
<keyword evidence="8" id="KW-1185">Reference proteome</keyword>
<dbReference type="Proteomes" id="UP000054107">
    <property type="component" value="Unassembled WGS sequence"/>
</dbReference>
<dbReference type="GO" id="GO:0016020">
    <property type="term" value="C:membrane"/>
    <property type="evidence" value="ECO:0007669"/>
    <property type="project" value="UniProtKB-SubCell"/>
</dbReference>
<dbReference type="OrthoDB" id="10267969at2759"/>
<dbReference type="EMBL" id="LN734207">
    <property type="protein sequence ID" value="CEP20081.1"/>
    <property type="molecule type" value="Genomic_DNA"/>
</dbReference>
<keyword evidence="5" id="KW-0472">Membrane</keyword>
<evidence type="ECO:0000256" key="1">
    <source>
        <dbReference type="ARBA" id="ARBA00004141"/>
    </source>
</evidence>